<feature type="transmembrane region" description="Helical" evidence="7">
    <location>
        <begin position="179"/>
        <end position="201"/>
    </location>
</feature>
<evidence type="ECO:0000259" key="8">
    <source>
        <dbReference type="PROSITE" id="PS50928"/>
    </source>
</evidence>
<sequence length="315" mass="33354">MASYILGRILALVPVLFGLSVIVFLIMALIPGDPATAILGPYATPENVARINHDLGLDRSLPVRYATWLGHVLAGDLGRSSSLNRPVLDEVAERFSATLVLAGAALVLASILGLLAGIVSAVRQFGLADKLVTLAVLIGISMPTFWLGLLLILAFAVRLRLLPVSGMFSIYGGGDLPDLLRHLALPAATLAVVAAGVIARLTRSAMLDVLRQDFVRTARAKGLTERRVVFGHALRAALVTVIPVIGIQAGFVLGGAVYIETVFQWPGIGRMLVNAIATRDVLLVQGGVLVVATSYVLFNLLADVLQRLLDPRIAP</sequence>
<dbReference type="PANTHER" id="PTHR43163:SF6">
    <property type="entry name" value="DIPEPTIDE TRANSPORT SYSTEM PERMEASE PROTEIN DPPB-RELATED"/>
    <property type="match status" value="1"/>
</dbReference>
<feature type="transmembrane region" description="Helical" evidence="7">
    <location>
        <begin position="236"/>
        <end position="259"/>
    </location>
</feature>
<dbReference type="RefSeq" id="WP_209770418.1">
    <property type="nucleotide sequence ID" value="NZ_JAGINP010000024.1"/>
</dbReference>
<dbReference type="Gene3D" id="1.10.3720.10">
    <property type="entry name" value="MetI-like"/>
    <property type="match status" value="1"/>
</dbReference>
<feature type="domain" description="ABC transmembrane type-1" evidence="8">
    <location>
        <begin position="95"/>
        <end position="306"/>
    </location>
</feature>
<evidence type="ECO:0000256" key="5">
    <source>
        <dbReference type="ARBA" id="ARBA00022989"/>
    </source>
</evidence>
<gene>
    <name evidence="9" type="ORF">J2851_005608</name>
</gene>
<dbReference type="SUPFAM" id="SSF161098">
    <property type="entry name" value="MetI-like"/>
    <property type="match status" value="1"/>
</dbReference>
<dbReference type="EMBL" id="JAGINP010000024">
    <property type="protein sequence ID" value="MBP2295795.1"/>
    <property type="molecule type" value="Genomic_DNA"/>
</dbReference>
<evidence type="ECO:0000313" key="9">
    <source>
        <dbReference type="EMBL" id="MBP2295795.1"/>
    </source>
</evidence>
<evidence type="ECO:0000256" key="7">
    <source>
        <dbReference type="RuleBase" id="RU363032"/>
    </source>
</evidence>
<keyword evidence="5 7" id="KW-1133">Transmembrane helix</keyword>
<feature type="transmembrane region" description="Helical" evidence="7">
    <location>
        <begin position="95"/>
        <end position="119"/>
    </location>
</feature>
<dbReference type="Pfam" id="PF19300">
    <property type="entry name" value="BPD_transp_1_N"/>
    <property type="match status" value="1"/>
</dbReference>
<dbReference type="PANTHER" id="PTHR43163">
    <property type="entry name" value="DIPEPTIDE TRANSPORT SYSTEM PERMEASE PROTEIN DPPB-RELATED"/>
    <property type="match status" value="1"/>
</dbReference>
<dbReference type="InterPro" id="IPR035906">
    <property type="entry name" value="MetI-like_sf"/>
</dbReference>
<comment type="subcellular location">
    <subcellularLocation>
        <location evidence="1 7">Cell membrane</location>
        <topology evidence="1 7">Multi-pass membrane protein</topology>
    </subcellularLocation>
</comment>
<evidence type="ECO:0000313" key="10">
    <source>
        <dbReference type="Proteomes" id="UP000781958"/>
    </source>
</evidence>
<dbReference type="InterPro" id="IPR045621">
    <property type="entry name" value="BPD_transp_1_N"/>
</dbReference>
<evidence type="ECO:0000256" key="6">
    <source>
        <dbReference type="ARBA" id="ARBA00023136"/>
    </source>
</evidence>
<accession>A0ABS4SWM5</accession>
<feature type="transmembrane region" description="Helical" evidence="7">
    <location>
        <begin position="9"/>
        <end position="30"/>
    </location>
</feature>
<comment type="caution">
    <text evidence="9">The sequence shown here is derived from an EMBL/GenBank/DDBJ whole genome shotgun (WGS) entry which is preliminary data.</text>
</comment>
<protein>
    <submittedName>
        <fullName evidence="9">Peptide/nickel transport system permease protein</fullName>
    </submittedName>
</protein>
<evidence type="ECO:0000256" key="2">
    <source>
        <dbReference type="ARBA" id="ARBA00022448"/>
    </source>
</evidence>
<dbReference type="PROSITE" id="PS50928">
    <property type="entry name" value="ABC_TM1"/>
    <property type="match status" value="1"/>
</dbReference>
<keyword evidence="2 7" id="KW-0813">Transport</keyword>
<evidence type="ECO:0000256" key="3">
    <source>
        <dbReference type="ARBA" id="ARBA00022475"/>
    </source>
</evidence>
<name>A0ABS4SWM5_9PROT</name>
<evidence type="ECO:0000256" key="1">
    <source>
        <dbReference type="ARBA" id="ARBA00004651"/>
    </source>
</evidence>
<keyword evidence="4 7" id="KW-0812">Transmembrane</keyword>
<evidence type="ECO:0000256" key="4">
    <source>
        <dbReference type="ARBA" id="ARBA00022692"/>
    </source>
</evidence>
<feature type="transmembrane region" description="Helical" evidence="7">
    <location>
        <begin position="131"/>
        <end position="159"/>
    </location>
</feature>
<keyword evidence="6 7" id="KW-0472">Membrane</keyword>
<keyword evidence="10" id="KW-1185">Reference proteome</keyword>
<dbReference type="InterPro" id="IPR000515">
    <property type="entry name" value="MetI-like"/>
</dbReference>
<reference evidence="9 10" key="1">
    <citation type="submission" date="2021-03" db="EMBL/GenBank/DDBJ databases">
        <title>Genomic Encyclopedia of Type Strains, Phase III (KMG-III): the genomes of soil and plant-associated and newly described type strains.</title>
        <authorList>
            <person name="Whitman W."/>
        </authorList>
    </citation>
    <scope>NUCLEOTIDE SEQUENCE [LARGE SCALE GENOMIC DNA]</scope>
    <source>
        <strain evidence="9 10">IMMIB AFH-6</strain>
    </source>
</reference>
<dbReference type="CDD" id="cd06261">
    <property type="entry name" value="TM_PBP2"/>
    <property type="match status" value="1"/>
</dbReference>
<organism evidence="9 10">
    <name type="scientific">Azospirillum rugosum</name>
    <dbReference type="NCBI Taxonomy" id="416170"/>
    <lineage>
        <taxon>Bacteria</taxon>
        <taxon>Pseudomonadati</taxon>
        <taxon>Pseudomonadota</taxon>
        <taxon>Alphaproteobacteria</taxon>
        <taxon>Rhodospirillales</taxon>
        <taxon>Azospirillaceae</taxon>
        <taxon>Azospirillum</taxon>
    </lineage>
</organism>
<dbReference type="Pfam" id="PF00528">
    <property type="entry name" value="BPD_transp_1"/>
    <property type="match status" value="1"/>
</dbReference>
<dbReference type="Proteomes" id="UP000781958">
    <property type="component" value="Unassembled WGS sequence"/>
</dbReference>
<feature type="transmembrane region" description="Helical" evidence="7">
    <location>
        <begin position="281"/>
        <end position="302"/>
    </location>
</feature>
<proteinExistence type="inferred from homology"/>
<comment type="similarity">
    <text evidence="7">Belongs to the binding-protein-dependent transport system permease family.</text>
</comment>
<keyword evidence="3" id="KW-1003">Cell membrane</keyword>